<evidence type="ECO:0000313" key="2">
    <source>
        <dbReference type="Proteomes" id="UP000887458"/>
    </source>
</evidence>
<evidence type="ECO:0000313" key="1">
    <source>
        <dbReference type="EMBL" id="KAH9419064.1"/>
    </source>
</evidence>
<comment type="caution">
    <text evidence="1">The sequence shown here is derived from an EMBL/GenBank/DDBJ whole genome shotgun (WGS) entry which is preliminary data.</text>
</comment>
<sequence>MIIAFTFLTRHLQPTIKNRITNQIPDSILIKTTRGGSSADLTGPTILAELEALKPTISEFSLR</sequence>
<reference evidence="1 2" key="2">
    <citation type="journal article" date="2022" name="Mol. Biol. Evol.">
        <title>Comparative Genomics Reveals Insights into the Divergent Evolution of Astigmatic Mites and Household Pest Adaptations.</title>
        <authorList>
            <person name="Xiong Q."/>
            <person name="Wan A.T."/>
            <person name="Liu X."/>
            <person name="Fung C.S."/>
            <person name="Xiao X."/>
            <person name="Malainual N."/>
            <person name="Hou J."/>
            <person name="Wang L."/>
            <person name="Wang M."/>
            <person name="Yang K.Y."/>
            <person name="Cui Y."/>
            <person name="Leung E.L."/>
            <person name="Nong W."/>
            <person name="Shin S.K."/>
            <person name="Au S.W."/>
            <person name="Jeong K.Y."/>
            <person name="Chew F.T."/>
            <person name="Hui J.H."/>
            <person name="Leung T.F."/>
            <person name="Tungtrongchitr A."/>
            <person name="Zhong N."/>
            <person name="Liu Z."/>
            <person name="Tsui S.K."/>
        </authorList>
    </citation>
    <scope>NUCLEOTIDE SEQUENCE [LARGE SCALE GENOMIC DNA]</scope>
    <source>
        <strain evidence="1">Derp</strain>
    </source>
</reference>
<protein>
    <submittedName>
        <fullName evidence="1">Uncharacterized protein</fullName>
    </submittedName>
</protein>
<proteinExistence type="predicted"/>
<gene>
    <name evidence="1" type="ORF">DERP_011159</name>
</gene>
<name>A0ABQ8J912_DERPT</name>
<dbReference type="EMBL" id="NJHN03000061">
    <property type="protein sequence ID" value="KAH9419064.1"/>
    <property type="molecule type" value="Genomic_DNA"/>
</dbReference>
<accession>A0ABQ8J912</accession>
<reference evidence="1 2" key="1">
    <citation type="journal article" date="2018" name="J. Allergy Clin. Immunol.">
        <title>High-quality assembly of Dermatophagoides pteronyssinus genome and transcriptome reveals a wide range of novel allergens.</title>
        <authorList>
            <person name="Liu X.Y."/>
            <person name="Yang K.Y."/>
            <person name="Wang M.Q."/>
            <person name="Kwok J.S."/>
            <person name="Zeng X."/>
            <person name="Yang Z."/>
            <person name="Xiao X.J."/>
            <person name="Lau C.P."/>
            <person name="Li Y."/>
            <person name="Huang Z.M."/>
            <person name="Ba J.G."/>
            <person name="Yim A.K."/>
            <person name="Ouyang C.Y."/>
            <person name="Ngai S.M."/>
            <person name="Chan T.F."/>
            <person name="Leung E.L."/>
            <person name="Liu L."/>
            <person name="Liu Z.G."/>
            <person name="Tsui S.K."/>
        </authorList>
    </citation>
    <scope>NUCLEOTIDE SEQUENCE [LARGE SCALE GENOMIC DNA]</scope>
    <source>
        <strain evidence="1">Derp</strain>
    </source>
</reference>
<keyword evidence="2" id="KW-1185">Reference proteome</keyword>
<dbReference type="Proteomes" id="UP000887458">
    <property type="component" value="Unassembled WGS sequence"/>
</dbReference>
<organism evidence="1 2">
    <name type="scientific">Dermatophagoides pteronyssinus</name>
    <name type="common">European house dust mite</name>
    <dbReference type="NCBI Taxonomy" id="6956"/>
    <lineage>
        <taxon>Eukaryota</taxon>
        <taxon>Metazoa</taxon>
        <taxon>Ecdysozoa</taxon>
        <taxon>Arthropoda</taxon>
        <taxon>Chelicerata</taxon>
        <taxon>Arachnida</taxon>
        <taxon>Acari</taxon>
        <taxon>Acariformes</taxon>
        <taxon>Sarcoptiformes</taxon>
        <taxon>Astigmata</taxon>
        <taxon>Psoroptidia</taxon>
        <taxon>Analgoidea</taxon>
        <taxon>Pyroglyphidae</taxon>
        <taxon>Dermatophagoidinae</taxon>
        <taxon>Dermatophagoides</taxon>
    </lineage>
</organism>